<evidence type="ECO:0000313" key="2">
    <source>
        <dbReference type="EMBL" id="PMB65468.1"/>
    </source>
</evidence>
<dbReference type="EMBL" id="MRVG01000010">
    <property type="protein sequence ID" value="PMB65468.1"/>
    <property type="molecule type" value="Genomic_DNA"/>
</dbReference>
<organism evidence="2 3">
    <name type="scientific">Beauveria bassiana</name>
    <name type="common">White muscardine disease fungus</name>
    <name type="synonym">Tritirachium shiotae</name>
    <dbReference type="NCBI Taxonomy" id="176275"/>
    <lineage>
        <taxon>Eukaryota</taxon>
        <taxon>Fungi</taxon>
        <taxon>Dikarya</taxon>
        <taxon>Ascomycota</taxon>
        <taxon>Pezizomycotina</taxon>
        <taxon>Sordariomycetes</taxon>
        <taxon>Hypocreomycetidae</taxon>
        <taxon>Hypocreales</taxon>
        <taxon>Cordycipitaceae</taxon>
        <taxon>Beauveria</taxon>
    </lineage>
</organism>
<dbReference type="OMA" id="GRDMPRQ"/>
<dbReference type="AlphaFoldDB" id="A0A2N6NDW2"/>
<sequence>MENTEALSRLNDGDKAELQKFLANEQQRSSIQMDVLEEMRDQLDEEPEARQIGRDMPRQLRRSILGPQPTHD</sequence>
<comment type="caution">
    <text evidence="2">The sequence shown here is derived from an EMBL/GenBank/DDBJ whole genome shotgun (WGS) entry which is preliminary data.</text>
</comment>
<evidence type="ECO:0000313" key="3">
    <source>
        <dbReference type="Proteomes" id="UP000235728"/>
    </source>
</evidence>
<feature type="compositionally biased region" description="Basic and acidic residues" evidence="1">
    <location>
        <begin position="45"/>
        <end position="58"/>
    </location>
</feature>
<feature type="region of interest" description="Disordered" evidence="1">
    <location>
        <begin position="45"/>
        <end position="72"/>
    </location>
</feature>
<reference evidence="2 3" key="1">
    <citation type="journal article" date="2016" name="Appl. Microbiol. Biotechnol.">
        <title>Characterization of T-DNA insertion mutants with decreased virulence in the entomopathogenic fungus Beauveria bassiana JEF-007.</title>
        <authorList>
            <person name="Kim S."/>
            <person name="Lee S.J."/>
            <person name="Nai Y.S."/>
            <person name="Yu J.S."/>
            <person name="Lee M.R."/>
            <person name="Yang Y.T."/>
            <person name="Kim J.S."/>
        </authorList>
    </citation>
    <scope>NUCLEOTIDE SEQUENCE [LARGE SCALE GENOMIC DNA]</scope>
    <source>
        <strain evidence="2 3">JEF-007</strain>
    </source>
</reference>
<evidence type="ECO:0000256" key="1">
    <source>
        <dbReference type="SAM" id="MobiDB-lite"/>
    </source>
</evidence>
<proteinExistence type="predicted"/>
<dbReference type="Proteomes" id="UP000235728">
    <property type="component" value="Unassembled WGS sequence"/>
</dbReference>
<name>A0A2N6NDW2_BEABA</name>
<gene>
    <name evidence="2" type="ORF">BM221_008826</name>
</gene>
<accession>A0A2N6NDW2</accession>
<protein>
    <submittedName>
        <fullName evidence="2">Uncharacterized protein</fullName>
    </submittedName>
</protein>